<protein>
    <submittedName>
        <fullName evidence="1">Uncharacterized protein</fullName>
    </submittedName>
</protein>
<name>A0ABQ1HI59_9GAMM</name>
<evidence type="ECO:0000313" key="2">
    <source>
        <dbReference type="Proteomes" id="UP000623419"/>
    </source>
</evidence>
<reference evidence="2" key="1">
    <citation type="journal article" date="2019" name="Int. J. Syst. Evol. Microbiol.">
        <title>The Global Catalogue of Microorganisms (GCM) 10K type strain sequencing project: providing services to taxonomists for standard genome sequencing and annotation.</title>
        <authorList>
            <consortium name="The Broad Institute Genomics Platform"/>
            <consortium name="The Broad Institute Genome Sequencing Center for Infectious Disease"/>
            <person name="Wu L."/>
            <person name="Ma J."/>
        </authorList>
    </citation>
    <scope>NUCLEOTIDE SEQUENCE [LARGE SCALE GENOMIC DNA]</scope>
    <source>
        <strain evidence="2">CGMCC 1.15905</strain>
    </source>
</reference>
<dbReference type="EMBL" id="BMKC01000002">
    <property type="protein sequence ID" value="GGA78949.1"/>
    <property type="molecule type" value="Genomic_DNA"/>
</dbReference>
<comment type="caution">
    <text evidence="1">The sequence shown here is derived from an EMBL/GenBank/DDBJ whole genome shotgun (WGS) entry which is preliminary data.</text>
</comment>
<dbReference type="Proteomes" id="UP000623419">
    <property type="component" value="Unassembled WGS sequence"/>
</dbReference>
<organism evidence="1 2">
    <name type="scientific">Arenimonas soli</name>
    <dbReference type="NCBI Taxonomy" id="2269504"/>
    <lineage>
        <taxon>Bacteria</taxon>
        <taxon>Pseudomonadati</taxon>
        <taxon>Pseudomonadota</taxon>
        <taxon>Gammaproteobacteria</taxon>
        <taxon>Lysobacterales</taxon>
        <taxon>Lysobacteraceae</taxon>
        <taxon>Arenimonas</taxon>
    </lineage>
</organism>
<accession>A0ABQ1HI59</accession>
<sequence length="99" mass="11008">MSLLLSTLLALAPAPHEIPREQVIVREASLLVVPCREAAQAYFKAQDVTTYQWSASHKSRGNTLFVDGRLRLEDGKDVRVSCWIARGARLGSMTLEIRA</sequence>
<proteinExistence type="predicted"/>
<dbReference type="RefSeq" id="WP_188663106.1">
    <property type="nucleotide sequence ID" value="NZ_BMKC01000002.1"/>
</dbReference>
<keyword evidence="2" id="KW-1185">Reference proteome</keyword>
<evidence type="ECO:0000313" key="1">
    <source>
        <dbReference type="EMBL" id="GGA78949.1"/>
    </source>
</evidence>
<gene>
    <name evidence="1" type="ORF">GCM10011521_16450</name>
</gene>